<dbReference type="Proteomes" id="UP001269081">
    <property type="component" value="Unassembled WGS sequence"/>
</dbReference>
<keyword evidence="1" id="KW-1133">Transmembrane helix</keyword>
<gene>
    <name evidence="2" type="ORF">J2W48_001593</name>
</gene>
<evidence type="ECO:0000256" key="1">
    <source>
        <dbReference type="SAM" id="Phobius"/>
    </source>
</evidence>
<proteinExistence type="predicted"/>
<dbReference type="EMBL" id="JAVDWQ010000004">
    <property type="protein sequence ID" value="MDR7209655.1"/>
    <property type="molecule type" value="Genomic_DNA"/>
</dbReference>
<keyword evidence="3" id="KW-1185">Reference proteome</keyword>
<comment type="caution">
    <text evidence="2">The sequence shown here is derived from an EMBL/GenBank/DDBJ whole genome shotgun (WGS) entry which is preliminary data.</text>
</comment>
<sequence>MIINLVVCSISVLLGGFGYFFIMFLSFGFLGSIGFKELYRKSDYLFYANNGISIKISNKLILLKDGKTHHLGDREELIQKRDLTNLHKNY</sequence>
<name>A0ABU1Y604_9FLAO</name>
<evidence type="ECO:0000313" key="3">
    <source>
        <dbReference type="Proteomes" id="UP001269081"/>
    </source>
</evidence>
<reference evidence="2 3" key="1">
    <citation type="submission" date="2023-07" db="EMBL/GenBank/DDBJ databases">
        <title>Sorghum-associated microbial communities from plants grown in Nebraska, USA.</title>
        <authorList>
            <person name="Schachtman D."/>
        </authorList>
    </citation>
    <scope>NUCLEOTIDE SEQUENCE [LARGE SCALE GENOMIC DNA]</scope>
    <source>
        <strain evidence="2 3">4129</strain>
    </source>
</reference>
<accession>A0ABU1Y604</accession>
<evidence type="ECO:0000313" key="2">
    <source>
        <dbReference type="EMBL" id="MDR7209655.1"/>
    </source>
</evidence>
<protein>
    <submittedName>
        <fullName evidence="2">Uncharacterized protein</fullName>
    </submittedName>
</protein>
<feature type="transmembrane region" description="Helical" evidence="1">
    <location>
        <begin position="12"/>
        <end position="35"/>
    </location>
</feature>
<keyword evidence="1" id="KW-0472">Membrane</keyword>
<organism evidence="2 3">
    <name type="scientific">Flavobacterium piscis</name>
    <dbReference type="NCBI Taxonomy" id="1114874"/>
    <lineage>
        <taxon>Bacteria</taxon>
        <taxon>Pseudomonadati</taxon>
        <taxon>Bacteroidota</taxon>
        <taxon>Flavobacteriia</taxon>
        <taxon>Flavobacteriales</taxon>
        <taxon>Flavobacteriaceae</taxon>
        <taxon>Flavobacterium</taxon>
    </lineage>
</organism>
<keyword evidence="1" id="KW-0812">Transmembrane</keyword>